<dbReference type="PROSITE" id="PS50931">
    <property type="entry name" value="HTH_LYSR"/>
    <property type="match status" value="1"/>
</dbReference>
<dbReference type="EMBL" id="QSLN01000001">
    <property type="protein sequence ID" value="RDV84636.1"/>
    <property type="molecule type" value="Genomic_DNA"/>
</dbReference>
<feature type="domain" description="HTH lysR-type" evidence="5">
    <location>
        <begin position="1"/>
        <end position="58"/>
    </location>
</feature>
<dbReference type="Gene3D" id="3.40.190.290">
    <property type="match status" value="1"/>
</dbReference>
<comment type="similarity">
    <text evidence="1">Belongs to the LysR transcriptional regulatory family.</text>
</comment>
<dbReference type="SUPFAM" id="SSF46785">
    <property type="entry name" value="Winged helix' DNA-binding domain"/>
    <property type="match status" value="1"/>
</dbReference>
<dbReference type="SUPFAM" id="SSF53850">
    <property type="entry name" value="Periplasmic binding protein-like II"/>
    <property type="match status" value="1"/>
</dbReference>
<sequence length="295" mass="32888">MKLSWLKTFVLIADKGSFSSAARELDLTQPAVSKHIALLESHLGTKLIDRDQRQVTLTEAGQALLPYARTIIKTLEEAEQAVRSLSASVRGTLNIGASTIPGHYVLPQLIRRFRERYPQVQVNLEITDTEKVWQQVLEHKICLGAVGAPPSSLALEAVPFATDEIILVLPTTHPLAGKEMIPLELLPQLELVGREKGSGTRQTVEERLRQKGFPLERLRVVAEFSTTEAVLAAVEAGLGGAFVSRWAAENRRHKGNLCFCRLEGLSFERKLYLVYSRHRTLPYLAQLFLSFATKQ</sequence>
<dbReference type="InterPro" id="IPR000847">
    <property type="entry name" value="LysR_HTH_N"/>
</dbReference>
<dbReference type="Pfam" id="PF03466">
    <property type="entry name" value="LysR_substrate"/>
    <property type="match status" value="1"/>
</dbReference>
<dbReference type="PANTHER" id="PTHR30126:SF40">
    <property type="entry name" value="HTH-TYPE TRANSCRIPTIONAL REGULATOR GLTR"/>
    <property type="match status" value="1"/>
</dbReference>
<evidence type="ECO:0000313" key="6">
    <source>
        <dbReference type="EMBL" id="RDV84636.1"/>
    </source>
</evidence>
<evidence type="ECO:0000256" key="1">
    <source>
        <dbReference type="ARBA" id="ARBA00009437"/>
    </source>
</evidence>
<dbReference type="InterPro" id="IPR036388">
    <property type="entry name" value="WH-like_DNA-bd_sf"/>
</dbReference>
<proteinExistence type="inferred from homology"/>
<evidence type="ECO:0000256" key="2">
    <source>
        <dbReference type="ARBA" id="ARBA00023015"/>
    </source>
</evidence>
<dbReference type="InterPro" id="IPR047788">
    <property type="entry name" value="LysR-like_Sec_metab"/>
</dbReference>
<accession>A0A3D8P5P3</accession>
<evidence type="ECO:0000259" key="5">
    <source>
        <dbReference type="PROSITE" id="PS50931"/>
    </source>
</evidence>
<protein>
    <submittedName>
        <fullName evidence="6">LysR family transcriptional regulator</fullName>
    </submittedName>
</protein>
<dbReference type="OrthoDB" id="9785745at2"/>
<dbReference type="PANTHER" id="PTHR30126">
    <property type="entry name" value="HTH-TYPE TRANSCRIPTIONAL REGULATOR"/>
    <property type="match status" value="1"/>
</dbReference>
<dbReference type="InterPro" id="IPR005119">
    <property type="entry name" value="LysR_subst-bd"/>
</dbReference>
<dbReference type="Pfam" id="PF00126">
    <property type="entry name" value="HTH_1"/>
    <property type="match status" value="1"/>
</dbReference>
<keyword evidence="2" id="KW-0805">Transcription regulation</keyword>
<gene>
    <name evidence="6" type="ORF">DXX99_00900</name>
</gene>
<dbReference type="RefSeq" id="WP_115791630.1">
    <property type="nucleotide sequence ID" value="NZ_QSLN01000001.1"/>
</dbReference>
<reference evidence="6 7" key="1">
    <citation type="submission" date="2018-08" db="EMBL/GenBank/DDBJ databases">
        <title>Form III RuBisCO-mediated autotrophy in Thermodesulfobium bacteria.</title>
        <authorList>
            <person name="Toshchakov S.V."/>
            <person name="Kublanov I.V."/>
            <person name="Frolov E."/>
            <person name="Bonch-Osmolovskaya E.A."/>
            <person name="Tourova T.P."/>
            <person name="Chernych N.A."/>
            <person name="Lebedinsky A.V."/>
        </authorList>
    </citation>
    <scope>NUCLEOTIDE SEQUENCE [LARGE SCALE GENOMIC DNA]</scope>
    <source>
        <strain evidence="6 7">SR</strain>
    </source>
</reference>
<comment type="caution">
    <text evidence="6">The sequence shown here is derived from an EMBL/GenBank/DDBJ whole genome shotgun (WGS) entry which is preliminary data.</text>
</comment>
<evidence type="ECO:0000256" key="4">
    <source>
        <dbReference type="ARBA" id="ARBA00023163"/>
    </source>
</evidence>
<dbReference type="GO" id="GO:0003700">
    <property type="term" value="F:DNA-binding transcription factor activity"/>
    <property type="evidence" value="ECO:0007669"/>
    <property type="project" value="InterPro"/>
</dbReference>
<keyword evidence="7" id="KW-1185">Reference proteome</keyword>
<keyword evidence="3" id="KW-0238">DNA-binding</keyword>
<dbReference type="GO" id="GO:0000976">
    <property type="term" value="F:transcription cis-regulatory region binding"/>
    <property type="evidence" value="ECO:0007669"/>
    <property type="project" value="TreeGrafter"/>
</dbReference>
<dbReference type="CDD" id="cd08420">
    <property type="entry name" value="PBP2_CysL_like"/>
    <property type="match status" value="1"/>
</dbReference>
<dbReference type="FunFam" id="1.10.10.10:FF:000001">
    <property type="entry name" value="LysR family transcriptional regulator"/>
    <property type="match status" value="1"/>
</dbReference>
<dbReference type="NCBIfam" id="NF040786">
    <property type="entry name" value="LysR_Sec_metab"/>
    <property type="match status" value="1"/>
</dbReference>
<keyword evidence="4" id="KW-0804">Transcription</keyword>
<dbReference type="PRINTS" id="PR00039">
    <property type="entry name" value="HTHLYSR"/>
</dbReference>
<name>A0A3D8P5P3_9THEO</name>
<dbReference type="AlphaFoldDB" id="A0A3D8P5P3"/>
<evidence type="ECO:0000256" key="3">
    <source>
        <dbReference type="ARBA" id="ARBA00023125"/>
    </source>
</evidence>
<dbReference type="Gene3D" id="1.10.10.10">
    <property type="entry name" value="Winged helix-like DNA-binding domain superfamily/Winged helix DNA-binding domain"/>
    <property type="match status" value="1"/>
</dbReference>
<dbReference type="InterPro" id="IPR036390">
    <property type="entry name" value="WH_DNA-bd_sf"/>
</dbReference>
<organism evidence="6 7">
    <name type="scientific">Ammonifex thiophilus</name>
    <dbReference type="NCBI Taxonomy" id="444093"/>
    <lineage>
        <taxon>Bacteria</taxon>
        <taxon>Bacillati</taxon>
        <taxon>Bacillota</taxon>
        <taxon>Clostridia</taxon>
        <taxon>Thermoanaerobacterales</taxon>
        <taxon>Thermoanaerobacteraceae</taxon>
        <taxon>Ammonifex</taxon>
    </lineage>
</organism>
<evidence type="ECO:0000313" key="7">
    <source>
        <dbReference type="Proteomes" id="UP000256329"/>
    </source>
</evidence>
<dbReference type="Proteomes" id="UP000256329">
    <property type="component" value="Unassembled WGS sequence"/>
</dbReference>